<accession>A0AB33JY22</accession>
<sequence>MRDPALFVLVQERPARSDALNPFVRHTASAVFHLPPVTASGFSLDAGLSVN</sequence>
<reference evidence="1" key="1">
    <citation type="submission" date="2024-07" db="EMBL/GenBank/DDBJ databases">
        <title>Complete genome sequences of cellulolytic bacteria, Kitasatospora sp. CMC57 and Streptomyces sp. CMC78, isolated from Japanese agricultural soil.</title>
        <authorList>
            <person name="Hashimoto T."/>
            <person name="Ito M."/>
            <person name="Iwamoto M."/>
            <person name="Fukahori D."/>
            <person name="Shoda T."/>
            <person name="Sakoda M."/>
            <person name="Morohoshi T."/>
            <person name="Mitsuboshi M."/>
            <person name="Nishizawa T."/>
        </authorList>
    </citation>
    <scope>NUCLEOTIDE SEQUENCE</scope>
    <source>
        <strain evidence="1">CMC57</strain>
    </source>
</reference>
<protein>
    <submittedName>
        <fullName evidence="1">Uncharacterized protein</fullName>
    </submittedName>
</protein>
<dbReference type="RefSeq" id="WP_407987739.1">
    <property type="nucleotide sequence ID" value="NZ_AP035881.2"/>
</dbReference>
<evidence type="ECO:0000313" key="1">
    <source>
        <dbReference type="EMBL" id="BFP45217.1"/>
    </source>
</evidence>
<organism evidence="1">
    <name type="scientific">Kitasatospora sp. CMC57</name>
    <dbReference type="NCBI Taxonomy" id="3231513"/>
    <lineage>
        <taxon>Bacteria</taxon>
        <taxon>Bacillati</taxon>
        <taxon>Actinomycetota</taxon>
        <taxon>Actinomycetes</taxon>
        <taxon>Kitasatosporales</taxon>
        <taxon>Streptomycetaceae</taxon>
        <taxon>Kitasatospora</taxon>
    </lineage>
</organism>
<proteinExistence type="predicted"/>
<name>A0AB33JY22_9ACTN</name>
<dbReference type="AlphaFoldDB" id="A0AB33JY22"/>
<gene>
    <name evidence="1" type="ORF">KCMC57_15850</name>
</gene>
<dbReference type="EMBL" id="AP035881">
    <property type="protein sequence ID" value="BFP45217.1"/>
    <property type="molecule type" value="Genomic_DNA"/>
</dbReference>